<feature type="transmembrane region" description="Helical" evidence="1">
    <location>
        <begin position="12"/>
        <end position="32"/>
    </location>
</feature>
<keyword evidence="1" id="KW-0472">Membrane</keyword>
<keyword evidence="1" id="KW-1133">Transmembrane helix</keyword>
<accession>A0A653DXJ5</accession>
<protein>
    <submittedName>
        <fullName evidence="2">Uncharacterized protein</fullName>
    </submittedName>
</protein>
<gene>
    <name evidence="2" type="ORF">CALMAC_LOCUS20801</name>
</gene>
<reference evidence="2 3" key="1">
    <citation type="submission" date="2019-01" db="EMBL/GenBank/DDBJ databases">
        <authorList>
            <person name="Sayadi A."/>
        </authorList>
    </citation>
    <scope>NUCLEOTIDE SEQUENCE [LARGE SCALE GENOMIC DNA]</scope>
</reference>
<dbReference type="EMBL" id="CAACVG010015192">
    <property type="protein sequence ID" value="VEN64215.1"/>
    <property type="molecule type" value="Genomic_DNA"/>
</dbReference>
<keyword evidence="3" id="KW-1185">Reference proteome</keyword>
<evidence type="ECO:0000256" key="1">
    <source>
        <dbReference type="SAM" id="Phobius"/>
    </source>
</evidence>
<name>A0A653DXJ5_CALMS</name>
<proteinExistence type="predicted"/>
<keyword evidence="1" id="KW-0812">Transmembrane</keyword>
<evidence type="ECO:0000313" key="3">
    <source>
        <dbReference type="Proteomes" id="UP000410492"/>
    </source>
</evidence>
<dbReference type="AlphaFoldDB" id="A0A653DXJ5"/>
<evidence type="ECO:0000313" key="2">
    <source>
        <dbReference type="EMBL" id="VEN64215.1"/>
    </source>
</evidence>
<sequence length="49" mass="6088">MHYFNVFKQSSYFLLIVLYLFNRLVFSLESEFSKHYYVMQKLKKAILFL</sequence>
<organism evidence="2 3">
    <name type="scientific">Callosobruchus maculatus</name>
    <name type="common">Southern cowpea weevil</name>
    <name type="synonym">Pulse bruchid</name>
    <dbReference type="NCBI Taxonomy" id="64391"/>
    <lineage>
        <taxon>Eukaryota</taxon>
        <taxon>Metazoa</taxon>
        <taxon>Ecdysozoa</taxon>
        <taxon>Arthropoda</taxon>
        <taxon>Hexapoda</taxon>
        <taxon>Insecta</taxon>
        <taxon>Pterygota</taxon>
        <taxon>Neoptera</taxon>
        <taxon>Endopterygota</taxon>
        <taxon>Coleoptera</taxon>
        <taxon>Polyphaga</taxon>
        <taxon>Cucujiformia</taxon>
        <taxon>Chrysomeloidea</taxon>
        <taxon>Chrysomelidae</taxon>
        <taxon>Bruchinae</taxon>
        <taxon>Bruchini</taxon>
        <taxon>Callosobruchus</taxon>
    </lineage>
</organism>
<dbReference type="Proteomes" id="UP000410492">
    <property type="component" value="Unassembled WGS sequence"/>
</dbReference>